<evidence type="ECO:0000256" key="3">
    <source>
        <dbReference type="SAM" id="MobiDB-lite"/>
    </source>
</evidence>
<dbReference type="PANTHER" id="PTHR31001:SF81">
    <property type="entry name" value="ZN(II)2CYS6 TRANSCRIPTION FACTOR"/>
    <property type="match status" value="1"/>
</dbReference>
<name>A0AAD6TR63_9AGAR</name>
<dbReference type="InterPro" id="IPR036864">
    <property type="entry name" value="Zn2-C6_fun-type_DNA-bd_sf"/>
</dbReference>
<dbReference type="Gene3D" id="4.10.240.10">
    <property type="entry name" value="Zn(2)-C6 fungal-type DNA-binding domain"/>
    <property type="match status" value="1"/>
</dbReference>
<evidence type="ECO:0000256" key="1">
    <source>
        <dbReference type="ARBA" id="ARBA00004123"/>
    </source>
</evidence>
<dbReference type="SUPFAM" id="SSF57701">
    <property type="entry name" value="Zn2/Cys6 DNA-binding domain"/>
    <property type="match status" value="1"/>
</dbReference>
<dbReference type="CDD" id="cd00067">
    <property type="entry name" value="GAL4"/>
    <property type="match status" value="1"/>
</dbReference>
<accession>A0AAD6TR63</accession>
<dbReference type="InterPro" id="IPR050613">
    <property type="entry name" value="Sec_Metabolite_Reg"/>
</dbReference>
<feature type="region of interest" description="Disordered" evidence="3">
    <location>
        <begin position="202"/>
        <end position="249"/>
    </location>
</feature>
<dbReference type="Proteomes" id="UP001222325">
    <property type="component" value="Unassembled WGS sequence"/>
</dbReference>
<dbReference type="PROSITE" id="PS50048">
    <property type="entry name" value="ZN2_CY6_FUNGAL_2"/>
    <property type="match status" value="1"/>
</dbReference>
<evidence type="ECO:0000313" key="5">
    <source>
        <dbReference type="EMBL" id="KAJ7073244.1"/>
    </source>
</evidence>
<protein>
    <recommendedName>
        <fullName evidence="4">Zn(2)-C6 fungal-type domain-containing protein</fullName>
    </recommendedName>
</protein>
<dbReference type="GO" id="GO:0005634">
    <property type="term" value="C:nucleus"/>
    <property type="evidence" value="ECO:0007669"/>
    <property type="project" value="UniProtKB-SubCell"/>
</dbReference>
<keyword evidence="6" id="KW-1185">Reference proteome</keyword>
<evidence type="ECO:0000313" key="6">
    <source>
        <dbReference type="Proteomes" id="UP001222325"/>
    </source>
</evidence>
<sequence length="369" mass="40295">MSRGLRVNVPGAMESRIGEILYLPAPDICLLLHAHDISGKFGFVAATGNQGTDVQRAPLLPFHNASMSHIADSDLLTWDTYITRSPKAQHSFTMAPPQISSKKALAKATPTTDGDHRKRRRNRTTQSCLNCHTTKRMCDRKRPCSRCSQLGLSGNCVYEVDDPKRQAQPDESARLINRIAELEGVIRELKNKPHPRWLAEQDRPAFGSDSHPSPPSSAGPPTPKAPIWAFPSSPRNSGSQSPSQITGPTSLYGSDSLESLFSAYTGLTDHIVLRRSGICGCLNETVCYNVVLELSIRLRKAADVMARSPSHSINSSCALQSYIMELDTFVKDSLLSVPSRSIEGSTSPVQDKYASSGIWMTSSKGIMTT</sequence>
<feature type="region of interest" description="Disordered" evidence="3">
    <location>
        <begin position="99"/>
        <end position="123"/>
    </location>
</feature>
<dbReference type="AlphaFoldDB" id="A0AAD6TR63"/>
<dbReference type="EMBL" id="JARJCN010000119">
    <property type="protein sequence ID" value="KAJ7073244.1"/>
    <property type="molecule type" value="Genomic_DNA"/>
</dbReference>
<feature type="compositionally biased region" description="Pro residues" evidence="3">
    <location>
        <begin position="212"/>
        <end position="224"/>
    </location>
</feature>
<evidence type="ECO:0000256" key="2">
    <source>
        <dbReference type="ARBA" id="ARBA00023242"/>
    </source>
</evidence>
<evidence type="ECO:0000259" key="4">
    <source>
        <dbReference type="PROSITE" id="PS50048"/>
    </source>
</evidence>
<dbReference type="PANTHER" id="PTHR31001">
    <property type="entry name" value="UNCHARACTERIZED TRANSCRIPTIONAL REGULATORY PROTEIN"/>
    <property type="match status" value="1"/>
</dbReference>
<dbReference type="SMART" id="SM00066">
    <property type="entry name" value="GAL4"/>
    <property type="match status" value="1"/>
</dbReference>
<dbReference type="InterPro" id="IPR001138">
    <property type="entry name" value="Zn2Cys6_DnaBD"/>
</dbReference>
<feature type="compositionally biased region" description="Low complexity" evidence="3">
    <location>
        <begin position="231"/>
        <end position="243"/>
    </location>
</feature>
<comment type="subcellular location">
    <subcellularLocation>
        <location evidence="1">Nucleus</location>
    </subcellularLocation>
</comment>
<dbReference type="Pfam" id="PF00172">
    <property type="entry name" value="Zn_clus"/>
    <property type="match status" value="1"/>
</dbReference>
<feature type="domain" description="Zn(2)-C6 fungal-type" evidence="4">
    <location>
        <begin position="127"/>
        <end position="158"/>
    </location>
</feature>
<organism evidence="5 6">
    <name type="scientific">Mycena belliarum</name>
    <dbReference type="NCBI Taxonomy" id="1033014"/>
    <lineage>
        <taxon>Eukaryota</taxon>
        <taxon>Fungi</taxon>
        <taxon>Dikarya</taxon>
        <taxon>Basidiomycota</taxon>
        <taxon>Agaricomycotina</taxon>
        <taxon>Agaricomycetes</taxon>
        <taxon>Agaricomycetidae</taxon>
        <taxon>Agaricales</taxon>
        <taxon>Marasmiineae</taxon>
        <taxon>Mycenaceae</taxon>
        <taxon>Mycena</taxon>
    </lineage>
</organism>
<proteinExistence type="predicted"/>
<gene>
    <name evidence="5" type="ORF">B0H15DRAFT_65404</name>
</gene>
<dbReference type="GO" id="GO:0000981">
    <property type="term" value="F:DNA-binding transcription factor activity, RNA polymerase II-specific"/>
    <property type="evidence" value="ECO:0007669"/>
    <property type="project" value="InterPro"/>
</dbReference>
<dbReference type="PROSITE" id="PS00463">
    <property type="entry name" value="ZN2_CY6_FUNGAL_1"/>
    <property type="match status" value="1"/>
</dbReference>
<keyword evidence="2" id="KW-0539">Nucleus</keyword>
<comment type="caution">
    <text evidence="5">The sequence shown here is derived from an EMBL/GenBank/DDBJ whole genome shotgun (WGS) entry which is preliminary data.</text>
</comment>
<dbReference type="GO" id="GO:0008270">
    <property type="term" value="F:zinc ion binding"/>
    <property type="evidence" value="ECO:0007669"/>
    <property type="project" value="InterPro"/>
</dbReference>
<reference evidence="5" key="1">
    <citation type="submission" date="2023-03" db="EMBL/GenBank/DDBJ databases">
        <title>Massive genome expansion in bonnet fungi (Mycena s.s.) driven by repeated elements and novel gene families across ecological guilds.</title>
        <authorList>
            <consortium name="Lawrence Berkeley National Laboratory"/>
            <person name="Harder C.B."/>
            <person name="Miyauchi S."/>
            <person name="Viragh M."/>
            <person name="Kuo A."/>
            <person name="Thoen E."/>
            <person name="Andreopoulos B."/>
            <person name="Lu D."/>
            <person name="Skrede I."/>
            <person name="Drula E."/>
            <person name="Henrissat B."/>
            <person name="Morin E."/>
            <person name="Kohler A."/>
            <person name="Barry K."/>
            <person name="LaButti K."/>
            <person name="Morin E."/>
            <person name="Salamov A."/>
            <person name="Lipzen A."/>
            <person name="Mereny Z."/>
            <person name="Hegedus B."/>
            <person name="Baldrian P."/>
            <person name="Stursova M."/>
            <person name="Weitz H."/>
            <person name="Taylor A."/>
            <person name="Grigoriev I.V."/>
            <person name="Nagy L.G."/>
            <person name="Martin F."/>
            <person name="Kauserud H."/>
        </authorList>
    </citation>
    <scope>NUCLEOTIDE SEQUENCE</scope>
    <source>
        <strain evidence="5">CBHHK173m</strain>
    </source>
</reference>